<evidence type="ECO:0000256" key="6">
    <source>
        <dbReference type="SAM" id="SignalP"/>
    </source>
</evidence>
<evidence type="ECO:0000256" key="3">
    <source>
        <dbReference type="ARBA" id="ARBA00022729"/>
    </source>
</evidence>
<dbReference type="PROSITE" id="PS50923">
    <property type="entry name" value="SUSHI"/>
    <property type="match status" value="5"/>
</dbReference>
<protein>
    <submittedName>
        <fullName evidence="9">Complement factor H-like</fullName>
    </submittedName>
</protein>
<dbReference type="KEGG" id="char:105898289"/>
<keyword evidence="2 5" id="KW-0768">Sushi</keyword>
<dbReference type="InterPro" id="IPR035976">
    <property type="entry name" value="Sushi/SCR/CCP_sf"/>
</dbReference>
<evidence type="ECO:0000256" key="1">
    <source>
        <dbReference type="ARBA" id="ARBA00004328"/>
    </source>
</evidence>
<dbReference type="InterPro" id="IPR051503">
    <property type="entry name" value="ComplSys_Reg/VirEntry_Med"/>
</dbReference>
<dbReference type="GeneID" id="105898289"/>
<dbReference type="PANTHER" id="PTHR45785">
    <property type="entry name" value="COMPLEMENT FACTOR H-RELATED"/>
    <property type="match status" value="1"/>
</dbReference>
<feature type="domain" description="Sushi" evidence="7">
    <location>
        <begin position="224"/>
        <end position="286"/>
    </location>
</feature>
<dbReference type="CDD" id="cd00033">
    <property type="entry name" value="CCP"/>
    <property type="match status" value="4"/>
</dbReference>
<evidence type="ECO:0000256" key="4">
    <source>
        <dbReference type="ARBA" id="ARBA00023157"/>
    </source>
</evidence>
<dbReference type="SMART" id="SM00032">
    <property type="entry name" value="CCP"/>
    <property type="match status" value="5"/>
</dbReference>
<feature type="disulfide bond" evidence="5">
    <location>
        <begin position="129"/>
        <end position="156"/>
    </location>
</feature>
<evidence type="ECO:0000256" key="2">
    <source>
        <dbReference type="ARBA" id="ARBA00022659"/>
    </source>
</evidence>
<dbReference type="RefSeq" id="XP_031431322.1">
    <property type="nucleotide sequence ID" value="XM_031575462.2"/>
</dbReference>
<feature type="disulfide bond" evidence="5">
    <location>
        <begin position="68"/>
        <end position="95"/>
    </location>
</feature>
<dbReference type="Gene3D" id="2.10.70.10">
    <property type="entry name" value="Complement Module, domain 1"/>
    <property type="match status" value="6"/>
</dbReference>
<comment type="subcellular location">
    <subcellularLocation>
        <location evidence="1">Virion</location>
    </subcellularLocation>
</comment>
<keyword evidence="8" id="KW-1185">Reference proteome</keyword>
<comment type="caution">
    <text evidence="5">Lacks conserved residue(s) required for the propagation of feature annotation.</text>
</comment>
<dbReference type="PANTHER" id="PTHR45785:SF2">
    <property type="entry name" value="COMPLEMENT FACTOR H-RELATED"/>
    <property type="match status" value="1"/>
</dbReference>
<sequence length="411" mass="45928">MAFITWCVTYVTMKTTLLLFCSLLCVATSQIDQDGVCTEPFPVVSNAEVSEEYRKPNYTDGSPLPFSCVLGYVPAGRIVYSCSKTKWARVRNGRCLPKPCELPEDMQYGSYDLVEGTDLVFGTVIKYTCDKGYQMMSQFDRRVCMLDGWSNSLPVCEVLTCELGETDSSVTMSRGNPANGEPVKYGETLHFTCAQDGMSIRGEKEVTCTSSGEWSAPFPKCEAITCARDEIHNSVQVRGLPTGNSPVAYGTKLHFSCNSNMALEGVQVVTCLKNGQWSSTFPKCVKLDKQCGPPPSVPFADIVGTSRQEYNDGDWVKFKCQSYYKLQDLRESTKCINGRWSNPITCLKPCTVTPEDMDKRNIAFKWPKPGLRYVEHGDRITFACKKDWRESLNVAFAQPCKDGRMNFPACY</sequence>
<dbReference type="SUPFAM" id="SSF57535">
    <property type="entry name" value="Complement control module/SCR domain"/>
    <property type="match status" value="6"/>
</dbReference>
<proteinExistence type="predicted"/>
<dbReference type="OrthoDB" id="10051774at2759"/>
<feature type="chain" id="PRO_5028320231" evidence="6">
    <location>
        <begin position="30"/>
        <end position="411"/>
    </location>
</feature>
<evidence type="ECO:0000313" key="9">
    <source>
        <dbReference type="RefSeq" id="XP_031431322.1"/>
    </source>
</evidence>
<feature type="domain" description="Sushi" evidence="7">
    <location>
        <begin position="98"/>
        <end position="158"/>
    </location>
</feature>
<keyword evidence="3 6" id="KW-0732">Signal</keyword>
<dbReference type="Proteomes" id="UP000515152">
    <property type="component" value="Chromosome 10"/>
</dbReference>
<organism evidence="8 9">
    <name type="scientific">Clupea harengus</name>
    <name type="common">Atlantic herring</name>
    <dbReference type="NCBI Taxonomy" id="7950"/>
    <lineage>
        <taxon>Eukaryota</taxon>
        <taxon>Metazoa</taxon>
        <taxon>Chordata</taxon>
        <taxon>Craniata</taxon>
        <taxon>Vertebrata</taxon>
        <taxon>Euteleostomi</taxon>
        <taxon>Actinopterygii</taxon>
        <taxon>Neopterygii</taxon>
        <taxon>Teleostei</taxon>
        <taxon>Clupei</taxon>
        <taxon>Clupeiformes</taxon>
        <taxon>Clupeoidei</taxon>
        <taxon>Clupeidae</taxon>
        <taxon>Clupea</taxon>
    </lineage>
</organism>
<dbReference type="InterPro" id="IPR000436">
    <property type="entry name" value="Sushi_SCR_CCP_dom"/>
</dbReference>
<gene>
    <name evidence="9" type="primary">LOC105898289</name>
</gene>
<feature type="domain" description="Sushi" evidence="7">
    <location>
        <begin position="289"/>
        <end position="348"/>
    </location>
</feature>
<feature type="domain" description="Sushi" evidence="7">
    <location>
        <begin position="35"/>
        <end position="97"/>
    </location>
</feature>
<feature type="signal peptide" evidence="6">
    <location>
        <begin position="1"/>
        <end position="29"/>
    </location>
</feature>
<evidence type="ECO:0000256" key="5">
    <source>
        <dbReference type="PROSITE-ProRule" id="PRU00302"/>
    </source>
</evidence>
<feature type="disulfide bond" evidence="5">
    <location>
        <begin position="257"/>
        <end position="284"/>
    </location>
</feature>
<feature type="domain" description="Sushi" evidence="7">
    <location>
        <begin position="159"/>
        <end position="223"/>
    </location>
</feature>
<dbReference type="AlphaFoldDB" id="A0A6P8G6P1"/>
<evidence type="ECO:0000259" key="7">
    <source>
        <dbReference type="PROSITE" id="PS50923"/>
    </source>
</evidence>
<reference evidence="9" key="1">
    <citation type="submission" date="2025-08" db="UniProtKB">
        <authorList>
            <consortium name="RefSeq"/>
        </authorList>
    </citation>
    <scope>IDENTIFICATION</scope>
</reference>
<accession>A0A6P8G6P1</accession>
<name>A0A6P8G6P1_CLUHA</name>
<evidence type="ECO:0000313" key="8">
    <source>
        <dbReference type="Proteomes" id="UP000515152"/>
    </source>
</evidence>
<dbReference type="Pfam" id="PF00084">
    <property type="entry name" value="Sushi"/>
    <property type="match status" value="5"/>
</dbReference>
<keyword evidence="4 5" id="KW-1015">Disulfide bond</keyword>